<evidence type="ECO:0008006" key="3">
    <source>
        <dbReference type="Google" id="ProtNLM"/>
    </source>
</evidence>
<evidence type="ECO:0000313" key="2">
    <source>
        <dbReference type="Proteomes" id="UP001595912"/>
    </source>
</evidence>
<protein>
    <recommendedName>
        <fullName evidence="3">XRE family transcriptional regulator</fullName>
    </recommendedName>
</protein>
<organism evidence="1 2">
    <name type="scientific">Dactylosporangium cerinum</name>
    <dbReference type="NCBI Taxonomy" id="1434730"/>
    <lineage>
        <taxon>Bacteria</taxon>
        <taxon>Bacillati</taxon>
        <taxon>Actinomycetota</taxon>
        <taxon>Actinomycetes</taxon>
        <taxon>Micromonosporales</taxon>
        <taxon>Micromonosporaceae</taxon>
        <taxon>Dactylosporangium</taxon>
    </lineage>
</organism>
<comment type="caution">
    <text evidence="1">The sequence shown here is derived from an EMBL/GenBank/DDBJ whole genome shotgun (WGS) entry which is preliminary data.</text>
</comment>
<name>A0ABV9WGF8_9ACTN</name>
<keyword evidence="2" id="KW-1185">Reference proteome</keyword>
<dbReference type="RefSeq" id="WP_380128117.1">
    <property type="nucleotide sequence ID" value="NZ_JBHSIU010000126.1"/>
</dbReference>
<gene>
    <name evidence="1" type="ORF">ACFPIJ_57910</name>
</gene>
<evidence type="ECO:0000313" key="1">
    <source>
        <dbReference type="EMBL" id="MFC5007474.1"/>
    </source>
</evidence>
<reference evidence="2" key="1">
    <citation type="journal article" date="2019" name="Int. J. Syst. Evol. Microbiol.">
        <title>The Global Catalogue of Microorganisms (GCM) 10K type strain sequencing project: providing services to taxonomists for standard genome sequencing and annotation.</title>
        <authorList>
            <consortium name="The Broad Institute Genomics Platform"/>
            <consortium name="The Broad Institute Genome Sequencing Center for Infectious Disease"/>
            <person name="Wu L."/>
            <person name="Ma J."/>
        </authorList>
    </citation>
    <scope>NUCLEOTIDE SEQUENCE [LARGE SCALE GENOMIC DNA]</scope>
    <source>
        <strain evidence="2">CGMCC 4.7152</strain>
    </source>
</reference>
<proteinExistence type="predicted"/>
<sequence>MDEAAIHAAARRFPLLGRPRPACPALPDRIAEVRTLAATAATNDGDTMNTAAQALNKAALIASDCGLPDLAHEWCWHHINTYRTARPLTVLQAGYLLEPVLNLARLQVRADEGSPALHLLNAIYQAATLGAAFVVDDQTISLNGLSGSRDERRQLIRWTWLQLLNEGIRIHAMSGRWDEAVTHANALNGIGLHLMEGRQAAIINELLHHRSEVGRETLRTSTLTEPWEQHVGSCLAVMCATPDTAATAATTMIERFLAHDPLPGYAHFRARWTATVVTLLSPYDKAAAAATLRRAADEVLASPDGYAARELLGACAATRIDEARHNALTTILTSTNLSSGMPADSRQTLNAAVQQAATALRKIVQ</sequence>
<accession>A0ABV9WGF8</accession>
<dbReference type="EMBL" id="JBHSIU010000126">
    <property type="protein sequence ID" value="MFC5007474.1"/>
    <property type="molecule type" value="Genomic_DNA"/>
</dbReference>
<dbReference type="Proteomes" id="UP001595912">
    <property type="component" value="Unassembled WGS sequence"/>
</dbReference>